<organism evidence="2 3">
    <name type="scientific">Acaulospora morrowiae</name>
    <dbReference type="NCBI Taxonomy" id="94023"/>
    <lineage>
        <taxon>Eukaryota</taxon>
        <taxon>Fungi</taxon>
        <taxon>Fungi incertae sedis</taxon>
        <taxon>Mucoromycota</taxon>
        <taxon>Glomeromycotina</taxon>
        <taxon>Glomeromycetes</taxon>
        <taxon>Diversisporales</taxon>
        <taxon>Acaulosporaceae</taxon>
        <taxon>Acaulospora</taxon>
    </lineage>
</organism>
<gene>
    <name evidence="2" type="ORF">AMORRO_LOCUS5008</name>
</gene>
<reference evidence="2" key="1">
    <citation type="submission" date="2021-06" db="EMBL/GenBank/DDBJ databases">
        <authorList>
            <person name="Kallberg Y."/>
            <person name="Tangrot J."/>
            <person name="Rosling A."/>
        </authorList>
    </citation>
    <scope>NUCLEOTIDE SEQUENCE</scope>
    <source>
        <strain evidence="2">CL551</strain>
    </source>
</reference>
<keyword evidence="3" id="KW-1185">Reference proteome</keyword>
<evidence type="ECO:0000313" key="3">
    <source>
        <dbReference type="Proteomes" id="UP000789342"/>
    </source>
</evidence>
<dbReference type="EMBL" id="CAJVPV010002880">
    <property type="protein sequence ID" value="CAG8538417.1"/>
    <property type="molecule type" value="Genomic_DNA"/>
</dbReference>
<dbReference type="Proteomes" id="UP000789342">
    <property type="component" value="Unassembled WGS sequence"/>
</dbReference>
<protein>
    <submittedName>
        <fullName evidence="2">16050_t:CDS:1</fullName>
    </submittedName>
</protein>
<comment type="caution">
    <text evidence="2">The sequence shown here is derived from an EMBL/GenBank/DDBJ whole genome shotgun (WGS) entry which is preliminary data.</text>
</comment>
<name>A0A9N9FK10_9GLOM</name>
<feature type="non-terminal residue" evidence="2">
    <location>
        <position position="785"/>
    </location>
</feature>
<sequence length="785" mass="90171">SKWVRPPDGGFSEDDRIHPRSRLSSASPGRYKGTNYEQTEGLVVLEYFSLENEKKWLKNGFVGIPVRSDLEFAVQAPYLLYCDSKATNFRLCRFGEFEESWDIKLTENEINEVSKASFYGAVIMDGPVIVLVYKDYVRFSEEEFEPFEENNVHIFLQRPSSQTEAKYSLNLPAHCIYGFWQGQLDEDLFQNVENLYGIVKVIYRPLYEANIRIASFHENFSPLERSFVSKIPGFYARMTTCIMKSRGQDLVWIGTEQNQVLCFKDDDAKPKWGTFISGTSLLMTEVLLDKRNAGFESTLIVQTTDGRRVIMDSESGKVLHEIQAGFDIVTGEFLLQGFDDIVRLPNSSRCDPSHWELIDVGEFRVNAMSTAETYDEIQITDSTHMSSLLDSLSTRVNDGIAQIREIEETLNQKYDLLFHCDSLLESFSNIFVSNHLQQSFLTKRNLRTNRSIENLIPLLSDTPVISNEDVDDRPPKDRNELQILDAKMIYGGINNYDKVFLDISVINNSCKDLHSIHLVAYPKNSSVSSSMIRVHSPYINVLAAGQKDNISILIDLPLDHLLYGLELGVILWYQIIDNSTLDKKYDEIGWHSIYIEKIRSPNTMKNDLDKFLPSATYFMFNNSISLHKQWDLTMLPFILEQYLGVESSFLNNASHEFRTTDGSCWLRLFRPYKCPSPDTCENEISINITRQLMEIRSHDDKNLTFMTKILCRELSGDILIIRLVVSVPSPLFYSELSVYDGLDDFFFAVEDLLKTDCLASQHDVVMDRSIKRLLCAKLANWLFAL</sequence>
<dbReference type="OrthoDB" id="2391708at2759"/>
<evidence type="ECO:0000256" key="1">
    <source>
        <dbReference type="SAM" id="MobiDB-lite"/>
    </source>
</evidence>
<evidence type="ECO:0000313" key="2">
    <source>
        <dbReference type="EMBL" id="CAG8538417.1"/>
    </source>
</evidence>
<feature type="region of interest" description="Disordered" evidence="1">
    <location>
        <begin position="1"/>
        <end position="32"/>
    </location>
</feature>
<accession>A0A9N9FK10</accession>
<dbReference type="AlphaFoldDB" id="A0A9N9FK10"/>
<proteinExistence type="predicted"/>